<keyword evidence="5 8" id="KW-0378">Hydrolase</keyword>
<dbReference type="AlphaFoldDB" id="A0AAN6WLM3"/>
<keyword evidence="9" id="KW-1185">Reference proteome</keyword>
<reference evidence="8" key="1">
    <citation type="journal article" date="2023" name="Mol. Phylogenet. Evol.">
        <title>Genome-scale phylogeny and comparative genomics of the fungal order Sordariales.</title>
        <authorList>
            <person name="Hensen N."/>
            <person name="Bonometti L."/>
            <person name="Westerberg I."/>
            <person name="Brannstrom I.O."/>
            <person name="Guillou S."/>
            <person name="Cros-Aarteil S."/>
            <person name="Calhoun S."/>
            <person name="Haridas S."/>
            <person name="Kuo A."/>
            <person name="Mondo S."/>
            <person name="Pangilinan J."/>
            <person name="Riley R."/>
            <person name="LaButti K."/>
            <person name="Andreopoulos B."/>
            <person name="Lipzen A."/>
            <person name="Chen C."/>
            <person name="Yan M."/>
            <person name="Daum C."/>
            <person name="Ng V."/>
            <person name="Clum A."/>
            <person name="Steindorff A."/>
            <person name="Ohm R.A."/>
            <person name="Martin F."/>
            <person name="Silar P."/>
            <person name="Natvig D.O."/>
            <person name="Lalanne C."/>
            <person name="Gautier V."/>
            <person name="Ament-Velasquez S.L."/>
            <person name="Kruys A."/>
            <person name="Hutchinson M.I."/>
            <person name="Powell A.J."/>
            <person name="Barry K."/>
            <person name="Miller A.N."/>
            <person name="Grigoriev I.V."/>
            <person name="Debuchy R."/>
            <person name="Gladieux P."/>
            <person name="Hiltunen Thoren M."/>
            <person name="Johannesson H."/>
        </authorList>
    </citation>
    <scope>NUCLEOTIDE SEQUENCE</scope>
    <source>
        <strain evidence="8">PSN309</strain>
    </source>
</reference>
<evidence type="ECO:0000256" key="6">
    <source>
        <dbReference type="ARBA" id="ARBA00023180"/>
    </source>
</evidence>
<keyword evidence="6" id="KW-0325">Glycoprotein</keyword>
<evidence type="ECO:0000256" key="3">
    <source>
        <dbReference type="ARBA" id="ARBA00022670"/>
    </source>
</evidence>
<evidence type="ECO:0000313" key="8">
    <source>
        <dbReference type="EMBL" id="KAK4182402.1"/>
    </source>
</evidence>
<dbReference type="InterPro" id="IPR001563">
    <property type="entry name" value="Peptidase_S10"/>
</dbReference>
<evidence type="ECO:0000256" key="7">
    <source>
        <dbReference type="SAM" id="SignalP"/>
    </source>
</evidence>
<keyword evidence="2" id="KW-0121">Carboxypeptidase</keyword>
<reference evidence="8" key="2">
    <citation type="submission" date="2023-05" db="EMBL/GenBank/DDBJ databases">
        <authorList>
            <consortium name="Lawrence Berkeley National Laboratory"/>
            <person name="Steindorff A."/>
            <person name="Hensen N."/>
            <person name="Bonometti L."/>
            <person name="Westerberg I."/>
            <person name="Brannstrom I.O."/>
            <person name="Guillou S."/>
            <person name="Cros-Aarteil S."/>
            <person name="Calhoun S."/>
            <person name="Haridas S."/>
            <person name="Kuo A."/>
            <person name="Mondo S."/>
            <person name="Pangilinan J."/>
            <person name="Riley R."/>
            <person name="Labutti K."/>
            <person name="Andreopoulos B."/>
            <person name="Lipzen A."/>
            <person name="Chen C."/>
            <person name="Yanf M."/>
            <person name="Daum C."/>
            <person name="Ng V."/>
            <person name="Clum A."/>
            <person name="Ohm R."/>
            <person name="Martin F."/>
            <person name="Silar P."/>
            <person name="Natvig D."/>
            <person name="Lalanne C."/>
            <person name="Gautier V."/>
            <person name="Ament-Velasquez S.L."/>
            <person name="Kruys A."/>
            <person name="Hutchinson M.I."/>
            <person name="Powell A.J."/>
            <person name="Barry K."/>
            <person name="Miller A.N."/>
            <person name="Grigoriev I.V."/>
            <person name="Debuchy R."/>
            <person name="Gladieux P."/>
            <person name="Thoren M.H."/>
            <person name="Johannesson H."/>
        </authorList>
    </citation>
    <scope>NUCLEOTIDE SEQUENCE</scope>
    <source>
        <strain evidence="8">PSN309</strain>
    </source>
</reference>
<feature type="signal peptide" evidence="7">
    <location>
        <begin position="1"/>
        <end position="21"/>
    </location>
</feature>
<evidence type="ECO:0000256" key="2">
    <source>
        <dbReference type="ARBA" id="ARBA00022645"/>
    </source>
</evidence>
<dbReference type="PANTHER" id="PTHR11802">
    <property type="entry name" value="SERINE PROTEASE FAMILY S10 SERINE CARBOXYPEPTIDASE"/>
    <property type="match status" value="1"/>
</dbReference>
<evidence type="ECO:0000256" key="4">
    <source>
        <dbReference type="ARBA" id="ARBA00022729"/>
    </source>
</evidence>
<dbReference type="PANTHER" id="PTHR11802:SF189">
    <property type="entry name" value="CARBOXYPEPTIDASE"/>
    <property type="match status" value="1"/>
</dbReference>
<comment type="similarity">
    <text evidence="1">Belongs to the peptidase S10 family.</text>
</comment>
<dbReference type="EMBL" id="MU864665">
    <property type="protein sequence ID" value="KAK4182402.1"/>
    <property type="molecule type" value="Genomic_DNA"/>
</dbReference>
<dbReference type="GO" id="GO:0006508">
    <property type="term" value="P:proteolysis"/>
    <property type="evidence" value="ECO:0007669"/>
    <property type="project" value="UniProtKB-KW"/>
</dbReference>
<dbReference type="Proteomes" id="UP001302126">
    <property type="component" value="Unassembled WGS sequence"/>
</dbReference>
<evidence type="ECO:0000313" key="9">
    <source>
        <dbReference type="Proteomes" id="UP001302126"/>
    </source>
</evidence>
<dbReference type="SUPFAM" id="SSF53474">
    <property type="entry name" value="alpha/beta-Hydrolases"/>
    <property type="match status" value="1"/>
</dbReference>
<name>A0AAN6WLM3_9PEZI</name>
<comment type="caution">
    <text evidence="8">The sequence shown here is derived from an EMBL/GenBank/DDBJ whole genome shotgun (WGS) entry which is preliminary data.</text>
</comment>
<gene>
    <name evidence="8" type="ORF">QBC35DRAFT_172635</name>
</gene>
<feature type="chain" id="PRO_5042946784" evidence="7">
    <location>
        <begin position="22"/>
        <end position="631"/>
    </location>
</feature>
<keyword evidence="4 7" id="KW-0732">Signal</keyword>
<accession>A0AAN6WLM3</accession>
<evidence type="ECO:0000256" key="5">
    <source>
        <dbReference type="ARBA" id="ARBA00022801"/>
    </source>
</evidence>
<dbReference type="Gene3D" id="3.40.50.1820">
    <property type="entry name" value="alpha/beta hydrolase"/>
    <property type="match status" value="1"/>
</dbReference>
<dbReference type="GO" id="GO:0004185">
    <property type="term" value="F:serine-type carboxypeptidase activity"/>
    <property type="evidence" value="ECO:0007669"/>
    <property type="project" value="InterPro"/>
</dbReference>
<sequence>MRGRIILGSLLSCSFTGVTQAQFPPERDGITIIKSIFHNNVSISFKEPGICETTPGVKSYSGYVHFPPQFVDGADQNYPVNTFFWFFEARNNPKEAPLAIWINGGPGAGSIMGALEENGPCFVSPDAKSTYHNPWSWNNEVNMLYIDQPVQSGFSYDVLTNVTLRFDGTGESFDAQPIITPTNFTEGNIPSTNYTYRVGTLGSQKLENTANTTARAARAMWQFLQVWTSEFPHYNSSDKGISLWAESYGGHYGPEFFLHFQQQNERIENGTLSQPGANHLHLDTLGIVNGGVDWILVAEAAIDFPFNNTYGAQLYSKSLHDELKQNWTRPNGWKDTLQACADSLRHSPPSNETESSRLCSGLIDGILSIAGMYINETGRAMFDIAHPTTDPFPPPYMYGYLNEASVLSALGVPVNFTSQAQAVAKVFDQTFDPLRPVFTDALGYLLDAGIKVHMMYGDRDLICNWIGGEKTSLAIPWKYQKQFGEEAGYAPLTVGKYGETKGLTRQWGNLSFTRMFQAGHEVPAYQPESSYELFRRASAGLDIATGTKKVVGGGDDEEEYRTEGPGDAWGWKEKLPELPRSRCYVWKPETCASDVWKTVVDGTAMVENGFVVDENDGKEDGGDRRGGRDDL</sequence>
<dbReference type="InterPro" id="IPR029058">
    <property type="entry name" value="AB_hydrolase_fold"/>
</dbReference>
<dbReference type="Pfam" id="PF00450">
    <property type="entry name" value="Peptidase_S10"/>
    <property type="match status" value="1"/>
</dbReference>
<dbReference type="GO" id="GO:0000324">
    <property type="term" value="C:fungal-type vacuole"/>
    <property type="evidence" value="ECO:0007669"/>
    <property type="project" value="TreeGrafter"/>
</dbReference>
<organism evidence="8 9">
    <name type="scientific">Podospora australis</name>
    <dbReference type="NCBI Taxonomy" id="1536484"/>
    <lineage>
        <taxon>Eukaryota</taxon>
        <taxon>Fungi</taxon>
        <taxon>Dikarya</taxon>
        <taxon>Ascomycota</taxon>
        <taxon>Pezizomycotina</taxon>
        <taxon>Sordariomycetes</taxon>
        <taxon>Sordariomycetidae</taxon>
        <taxon>Sordariales</taxon>
        <taxon>Podosporaceae</taxon>
        <taxon>Podospora</taxon>
    </lineage>
</organism>
<protein>
    <submittedName>
        <fullName evidence="8">Alpha/Beta hydrolase protein</fullName>
    </submittedName>
</protein>
<dbReference type="PRINTS" id="PR00724">
    <property type="entry name" value="CRBOXYPTASEC"/>
</dbReference>
<proteinExistence type="inferred from homology"/>
<keyword evidence="3" id="KW-0645">Protease</keyword>
<evidence type="ECO:0000256" key="1">
    <source>
        <dbReference type="ARBA" id="ARBA00009431"/>
    </source>
</evidence>